<organism evidence="6">
    <name type="scientific">Tanacetum cinerariifolium</name>
    <name type="common">Dalmatian daisy</name>
    <name type="synonym">Chrysanthemum cinerariifolium</name>
    <dbReference type="NCBI Taxonomy" id="118510"/>
    <lineage>
        <taxon>Eukaryota</taxon>
        <taxon>Viridiplantae</taxon>
        <taxon>Streptophyta</taxon>
        <taxon>Embryophyta</taxon>
        <taxon>Tracheophyta</taxon>
        <taxon>Spermatophyta</taxon>
        <taxon>Magnoliopsida</taxon>
        <taxon>eudicotyledons</taxon>
        <taxon>Gunneridae</taxon>
        <taxon>Pentapetalae</taxon>
        <taxon>asterids</taxon>
        <taxon>campanulids</taxon>
        <taxon>Asterales</taxon>
        <taxon>Asteraceae</taxon>
        <taxon>Asteroideae</taxon>
        <taxon>Anthemideae</taxon>
        <taxon>Anthemidinae</taxon>
        <taxon>Tanacetum</taxon>
    </lineage>
</organism>
<dbReference type="SMART" id="SM00343">
    <property type="entry name" value="ZnF_C2HC"/>
    <property type="match status" value="1"/>
</dbReference>
<evidence type="ECO:0000313" key="6">
    <source>
        <dbReference type="EMBL" id="GEU47959.1"/>
    </source>
</evidence>
<keyword evidence="2" id="KW-0378">Hydrolase</keyword>
<dbReference type="SUPFAM" id="SSF53098">
    <property type="entry name" value="Ribonuclease H-like"/>
    <property type="match status" value="1"/>
</dbReference>
<evidence type="ECO:0000256" key="4">
    <source>
        <dbReference type="SAM" id="MobiDB-lite"/>
    </source>
</evidence>
<name>A0A6L2KGA9_TANCI</name>
<proteinExistence type="predicted"/>
<dbReference type="InterPro" id="IPR001878">
    <property type="entry name" value="Znf_CCHC"/>
</dbReference>
<keyword evidence="3" id="KW-0863">Zinc-finger</keyword>
<dbReference type="GO" id="GO:0016787">
    <property type="term" value="F:hydrolase activity"/>
    <property type="evidence" value="ECO:0007669"/>
    <property type="project" value="UniProtKB-KW"/>
</dbReference>
<dbReference type="InterPro" id="IPR013103">
    <property type="entry name" value="RVT_2"/>
</dbReference>
<dbReference type="EMBL" id="BKCJ010002351">
    <property type="protein sequence ID" value="GEU47959.1"/>
    <property type="molecule type" value="Genomic_DNA"/>
</dbReference>
<gene>
    <name evidence="6" type="ORF">Tci_019937</name>
</gene>
<sequence>MAMLTIRARRFLKRNGRNLSANGIHTIGFDMSKVKCYNCHKRGHFARECRSPRDKRNKDTPRRTVLVEAKEEPTNYALMAYSSSSSLSYSGLDNENDRYTIGEGYHVVPLPYSRVFLHPKPDLVFNYAPNASESVANVVNVELNFDTTNGGYVAFGGNPKGGRIIGKGKLKTGKLDFDDVYFVNELKFNLFCASQMCDKKNNVLSTDTECVVLTSDYKLPDENHVLLRVLRENNMYNVDLMNFCGMKGIKREFSVARTPQKNRVAEKKNRTLIEAARTMQADSLLPILFWAEAVNIVCFMRPFGCPVTILNILDPLGMFDGKVDKGFLFGYSVNKKAFRVFNSRTRIVQETLHINFLENKPNVAGISPKWLFDINTLTKSMNYQPVVVGNQPNDNACIKENLNVGKVVKETVSAQQYVLLPLWSTGLQDPHNTDDDATFDVKENKNDVHVFANRGDKTDSKKHDEKAKRDAKRNSPVDSPIGVKDLRAKFVEFSSNSTNRVNAASSLVTAVRPNSINSNNNFNTTSPSDTTVCLNFRIARKSLFVDPSKYPDDPDMPKLEDIVYSDDEEDVGAEADLSNLETNISVSPIPTTKVHKDHPITQIIAYASLMGFVVYQMDVKSAFLYETIKEEVYVSQPPGFEDPDYPDKVYKVVKELYGLHQAPRAWYETLANYLLENSFQRGNIDQTLFIKKQKGDILLI</sequence>
<reference evidence="6" key="1">
    <citation type="journal article" date="2019" name="Sci. Rep.">
        <title>Draft genome of Tanacetum cinerariifolium, the natural source of mosquito coil.</title>
        <authorList>
            <person name="Yamashiro T."/>
            <person name="Shiraishi A."/>
            <person name="Satake H."/>
            <person name="Nakayama K."/>
        </authorList>
    </citation>
    <scope>NUCLEOTIDE SEQUENCE</scope>
</reference>
<evidence type="ECO:0000256" key="2">
    <source>
        <dbReference type="ARBA" id="ARBA00022801"/>
    </source>
</evidence>
<dbReference type="GO" id="GO:0003676">
    <property type="term" value="F:nucleic acid binding"/>
    <property type="evidence" value="ECO:0007669"/>
    <property type="project" value="InterPro"/>
</dbReference>
<dbReference type="AlphaFoldDB" id="A0A6L2KGA9"/>
<dbReference type="PANTHER" id="PTHR42648:SF32">
    <property type="entry name" value="RIBONUCLEASE H-LIKE DOMAIN, GAG-PRE-INTEGRASE DOMAIN PROTEIN-RELATED"/>
    <property type="match status" value="1"/>
</dbReference>
<dbReference type="GO" id="GO:0008270">
    <property type="term" value="F:zinc ion binding"/>
    <property type="evidence" value="ECO:0007669"/>
    <property type="project" value="UniProtKB-KW"/>
</dbReference>
<evidence type="ECO:0000259" key="5">
    <source>
        <dbReference type="PROSITE" id="PS50158"/>
    </source>
</evidence>
<evidence type="ECO:0000256" key="1">
    <source>
        <dbReference type="ARBA" id="ARBA00022723"/>
    </source>
</evidence>
<dbReference type="InterPro" id="IPR012337">
    <property type="entry name" value="RNaseH-like_sf"/>
</dbReference>
<feature type="region of interest" description="Disordered" evidence="4">
    <location>
        <begin position="452"/>
        <end position="480"/>
    </location>
</feature>
<comment type="caution">
    <text evidence="6">The sequence shown here is derived from an EMBL/GenBank/DDBJ whole genome shotgun (WGS) entry which is preliminary data.</text>
</comment>
<feature type="domain" description="CCHC-type" evidence="5">
    <location>
        <begin position="35"/>
        <end position="51"/>
    </location>
</feature>
<dbReference type="Pfam" id="PF00098">
    <property type="entry name" value="zf-CCHC"/>
    <property type="match status" value="1"/>
</dbReference>
<dbReference type="Gene3D" id="4.10.60.10">
    <property type="entry name" value="Zinc finger, CCHC-type"/>
    <property type="match status" value="1"/>
</dbReference>
<dbReference type="InterPro" id="IPR036875">
    <property type="entry name" value="Znf_CCHC_sf"/>
</dbReference>
<dbReference type="SUPFAM" id="SSF57756">
    <property type="entry name" value="Retrovirus zinc finger-like domains"/>
    <property type="match status" value="1"/>
</dbReference>
<keyword evidence="3" id="KW-0862">Zinc</keyword>
<keyword evidence="1" id="KW-0479">Metal-binding</keyword>
<evidence type="ECO:0000256" key="3">
    <source>
        <dbReference type="PROSITE-ProRule" id="PRU00047"/>
    </source>
</evidence>
<dbReference type="Pfam" id="PF07727">
    <property type="entry name" value="RVT_2"/>
    <property type="match status" value="1"/>
</dbReference>
<accession>A0A6L2KGA9</accession>
<dbReference type="PANTHER" id="PTHR42648">
    <property type="entry name" value="TRANSPOSASE, PUTATIVE-RELATED"/>
    <property type="match status" value="1"/>
</dbReference>
<feature type="compositionally biased region" description="Basic and acidic residues" evidence="4">
    <location>
        <begin position="452"/>
        <end position="475"/>
    </location>
</feature>
<dbReference type="InterPro" id="IPR039537">
    <property type="entry name" value="Retrotran_Ty1/copia-like"/>
</dbReference>
<dbReference type="InterPro" id="IPR036397">
    <property type="entry name" value="RNaseH_sf"/>
</dbReference>
<protein>
    <submittedName>
        <fullName evidence="6">Putative ribonuclease H-like domain-containing protein</fullName>
    </submittedName>
</protein>
<dbReference type="PROSITE" id="PS50158">
    <property type="entry name" value="ZF_CCHC"/>
    <property type="match status" value="1"/>
</dbReference>
<dbReference type="Gene3D" id="3.30.420.10">
    <property type="entry name" value="Ribonuclease H-like superfamily/Ribonuclease H"/>
    <property type="match status" value="1"/>
</dbReference>